<evidence type="ECO:0000256" key="1">
    <source>
        <dbReference type="SAM" id="Phobius"/>
    </source>
</evidence>
<dbReference type="EMBL" id="ANBP01000001">
    <property type="protein sequence ID" value="KAB7760038.1"/>
    <property type="molecule type" value="Genomic_DNA"/>
</dbReference>
<protein>
    <submittedName>
        <fullName evidence="2">Uncharacterized protein</fullName>
    </submittedName>
</protein>
<feature type="transmembrane region" description="Helical" evidence="1">
    <location>
        <begin position="26"/>
        <end position="44"/>
    </location>
</feature>
<keyword evidence="1" id="KW-0472">Membrane</keyword>
<reference evidence="2 3" key="1">
    <citation type="submission" date="2012-10" db="EMBL/GenBank/DDBJ databases">
        <title>The draft sequence of the Mycobacterium pheli genome.</title>
        <authorList>
            <person name="Pettersson B.M.F."/>
            <person name="Das S."/>
            <person name="Dasgupta S."/>
            <person name="Bhattacharya A."/>
            <person name="Kirsebom L.A."/>
        </authorList>
    </citation>
    <scope>NUCLEOTIDE SEQUENCE [LARGE SCALE GENOMIC DNA]</scope>
    <source>
        <strain evidence="2 3">CCUG 21000</strain>
    </source>
</reference>
<proteinExistence type="predicted"/>
<sequence>MRPWRSSPRSSPVSSANPDVDRARRVFWFGWLAGGAVVALTFRPPEGKDAVVAITWMVFAWIYAYFRTPFIKIGDRIYAFTLAQRGVDPPPDAYGQLLTAAKMWWVAALFSSSVVFVAVNEGMTHPASIGGAALSALLFFGLGRADASEGFPVARRQRIPLAVAAITSIPLLCLPALAYFAGFRAGGGSFAPPQDAESGGAGDG</sequence>
<feature type="transmembrane region" description="Helical" evidence="1">
    <location>
        <begin position="159"/>
        <end position="181"/>
    </location>
</feature>
<dbReference type="GeneID" id="74304797"/>
<accession>A0A5N5VE26</accession>
<dbReference type="AlphaFoldDB" id="A0A5N5VE26"/>
<evidence type="ECO:0000313" key="2">
    <source>
        <dbReference type="EMBL" id="KAB7760038.1"/>
    </source>
</evidence>
<comment type="caution">
    <text evidence="2">The sequence shown here is derived from an EMBL/GenBank/DDBJ whole genome shotgun (WGS) entry which is preliminary data.</text>
</comment>
<name>A0A5N5VE26_MYCPH</name>
<dbReference type="Proteomes" id="UP000325690">
    <property type="component" value="Unassembled WGS sequence"/>
</dbReference>
<evidence type="ECO:0000313" key="3">
    <source>
        <dbReference type="Proteomes" id="UP000325690"/>
    </source>
</evidence>
<feature type="transmembrane region" description="Helical" evidence="1">
    <location>
        <begin position="50"/>
        <end position="66"/>
    </location>
</feature>
<keyword evidence="1" id="KW-1133">Transmembrane helix</keyword>
<dbReference type="RefSeq" id="WP_003887104.1">
    <property type="nucleotide sequence ID" value="NZ_ANBO01000001.1"/>
</dbReference>
<keyword evidence="1" id="KW-0812">Transmembrane</keyword>
<gene>
    <name evidence="2" type="ORF">MPHL21000_01850</name>
</gene>
<keyword evidence="3" id="KW-1185">Reference proteome</keyword>
<organism evidence="2 3">
    <name type="scientific">Mycolicibacterium phlei DSM 43239 = CCUG 21000</name>
    <dbReference type="NCBI Taxonomy" id="1226750"/>
    <lineage>
        <taxon>Bacteria</taxon>
        <taxon>Bacillati</taxon>
        <taxon>Actinomycetota</taxon>
        <taxon>Actinomycetes</taxon>
        <taxon>Mycobacteriales</taxon>
        <taxon>Mycobacteriaceae</taxon>
        <taxon>Mycolicibacterium</taxon>
    </lineage>
</organism>